<feature type="transmembrane region" description="Helical" evidence="7">
    <location>
        <begin position="138"/>
        <end position="155"/>
    </location>
</feature>
<comment type="subcellular location">
    <subcellularLocation>
        <location evidence="1">Cell membrane</location>
        <topology evidence="1">Multi-pass membrane protein</topology>
    </subcellularLocation>
</comment>
<evidence type="ECO:0000256" key="4">
    <source>
        <dbReference type="ARBA" id="ARBA00022989"/>
    </source>
</evidence>
<evidence type="ECO:0000256" key="6">
    <source>
        <dbReference type="SAM" id="Coils"/>
    </source>
</evidence>
<dbReference type="Pfam" id="PF02690">
    <property type="entry name" value="Na_Pi_cotrans"/>
    <property type="match status" value="2"/>
</dbReference>
<dbReference type="PANTHER" id="PTHR10010">
    <property type="entry name" value="SOLUTE CARRIER FAMILY 34 SODIUM PHOSPHATE , MEMBER 2-RELATED"/>
    <property type="match status" value="1"/>
</dbReference>
<organism evidence="9 10">
    <name type="scientific">Agaribacillus aureus</name>
    <dbReference type="NCBI Taxonomy" id="3051825"/>
    <lineage>
        <taxon>Bacteria</taxon>
        <taxon>Pseudomonadati</taxon>
        <taxon>Bacteroidota</taxon>
        <taxon>Cytophagia</taxon>
        <taxon>Cytophagales</taxon>
        <taxon>Splendidivirgaceae</taxon>
        <taxon>Agaribacillus</taxon>
    </lineage>
</organism>
<dbReference type="Pfam" id="PF01895">
    <property type="entry name" value="PhoU"/>
    <property type="match status" value="1"/>
</dbReference>
<feature type="transmembrane region" description="Helical" evidence="7">
    <location>
        <begin position="53"/>
        <end position="76"/>
    </location>
</feature>
<feature type="transmembrane region" description="Helical" evidence="7">
    <location>
        <begin position="175"/>
        <end position="197"/>
    </location>
</feature>
<evidence type="ECO:0000313" key="10">
    <source>
        <dbReference type="Proteomes" id="UP001172083"/>
    </source>
</evidence>
<protein>
    <submittedName>
        <fullName evidence="9">Na/Pi cotransporter family protein</fullName>
    </submittedName>
</protein>
<dbReference type="InterPro" id="IPR003841">
    <property type="entry name" value="Na/Pi_transpt"/>
</dbReference>
<dbReference type="InterPro" id="IPR026022">
    <property type="entry name" value="PhoU_dom"/>
</dbReference>
<evidence type="ECO:0000256" key="5">
    <source>
        <dbReference type="ARBA" id="ARBA00023136"/>
    </source>
</evidence>
<dbReference type="NCBIfam" id="TIGR00704">
    <property type="entry name" value="NaPi_cotrn_rel"/>
    <property type="match status" value="1"/>
</dbReference>
<keyword evidence="6" id="KW-0175">Coiled coil</keyword>
<feature type="coiled-coil region" evidence="6">
    <location>
        <begin position="481"/>
        <end position="516"/>
    </location>
</feature>
<comment type="caution">
    <text evidence="9">The sequence shown here is derived from an EMBL/GenBank/DDBJ whole genome shotgun (WGS) entry which is preliminary data.</text>
</comment>
<keyword evidence="2" id="KW-1003">Cell membrane</keyword>
<feature type="transmembrane region" description="Helical" evidence="7">
    <location>
        <begin position="255"/>
        <end position="279"/>
    </location>
</feature>
<sequence>MEFGIFDVLKIIGALGFFIYGMKVMSDGLQQVAGDSMRKVLGAMTSNRFTGVFTGFLITGILQSSSATTVMTVSFVNAGLLSLMESAGVMMGANVGTTITGWLVSVVGFKVRIADYALPIIAIGFPMMFLRNQNFQKWAEVLIGFALLFLGLAELKDAVPDIKNNPEVLDFLNGFNHGGFFTRLLFVGIGTLLTIVVQSSSAAMTLTIVLTSQGLPLDIAAAMVLGENIGTTITAELASLVANTTAKRSARIHSLFNLVGVTWMIILMPIILDLLAQVFPPPSSGDANKFALAAFHTTFNTLNVALLIGFVPLLVRFATSTVKSKDDGEEEEFKLEYLGSKIFNSVELSLAEAHAEVIKLGKVTHKMSRILLELSNTDRKKRKLKLLEKLRKFEDLTDAMEEQIATFLVKLSQERLSLEESAEVKGIIDIITDLERVGDIILRMGYDIERLDRKDLHFNENQNNHLNEIATKVDDAFVIMLENLKGEKSKVSLESAKLKEEEINQLKKDLRKEQMKLIGLPGYDVPSGIVYRDIYSGYEKLGDHIVNVTEGIVGEKLDLA</sequence>
<dbReference type="PANTHER" id="PTHR10010:SF46">
    <property type="entry name" value="SODIUM-DEPENDENT PHOSPHATE TRANSPORT PROTEIN 2B"/>
    <property type="match status" value="1"/>
</dbReference>
<feature type="transmembrane region" description="Helical" evidence="7">
    <location>
        <begin position="88"/>
        <end position="107"/>
    </location>
</feature>
<gene>
    <name evidence="9" type="ORF">QQ020_28155</name>
</gene>
<keyword evidence="10" id="KW-1185">Reference proteome</keyword>
<name>A0ABT8LDY7_9BACT</name>
<dbReference type="InterPro" id="IPR004633">
    <property type="entry name" value="NaPi_cotrn-rel/YqeW-like"/>
</dbReference>
<proteinExistence type="predicted"/>
<dbReference type="EMBL" id="JAUJEB010000007">
    <property type="protein sequence ID" value="MDN5215984.1"/>
    <property type="molecule type" value="Genomic_DNA"/>
</dbReference>
<dbReference type="InterPro" id="IPR038078">
    <property type="entry name" value="PhoU-like_sf"/>
</dbReference>
<dbReference type="SUPFAM" id="SSF109755">
    <property type="entry name" value="PhoU-like"/>
    <property type="match status" value="1"/>
</dbReference>
<keyword evidence="4 7" id="KW-1133">Transmembrane helix</keyword>
<dbReference type="Gene3D" id="1.20.58.220">
    <property type="entry name" value="Phosphate transport system protein phou homolog 2, domain 2"/>
    <property type="match status" value="1"/>
</dbReference>
<keyword evidence="5 7" id="KW-0472">Membrane</keyword>
<dbReference type="Proteomes" id="UP001172083">
    <property type="component" value="Unassembled WGS sequence"/>
</dbReference>
<accession>A0ABT8LDY7</accession>
<feature type="transmembrane region" description="Helical" evidence="7">
    <location>
        <begin position="291"/>
        <end position="315"/>
    </location>
</feature>
<evidence type="ECO:0000256" key="7">
    <source>
        <dbReference type="SAM" id="Phobius"/>
    </source>
</evidence>
<feature type="domain" description="PhoU" evidence="8">
    <location>
        <begin position="381"/>
        <end position="444"/>
    </location>
</feature>
<reference evidence="9" key="1">
    <citation type="submission" date="2023-06" db="EMBL/GenBank/DDBJ databases">
        <title>Genomic of Agaribacillus aureum.</title>
        <authorList>
            <person name="Wang G."/>
        </authorList>
    </citation>
    <scope>NUCLEOTIDE SEQUENCE</scope>
    <source>
        <strain evidence="9">BMA12</strain>
    </source>
</reference>
<evidence type="ECO:0000256" key="2">
    <source>
        <dbReference type="ARBA" id="ARBA00022475"/>
    </source>
</evidence>
<evidence type="ECO:0000313" key="9">
    <source>
        <dbReference type="EMBL" id="MDN5215984.1"/>
    </source>
</evidence>
<evidence type="ECO:0000256" key="3">
    <source>
        <dbReference type="ARBA" id="ARBA00022692"/>
    </source>
</evidence>
<keyword evidence="3 7" id="KW-0812">Transmembrane</keyword>
<dbReference type="RefSeq" id="WP_346761319.1">
    <property type="nucleotide sequence ID" value="NZ_JAUJEB010000007.1"/>
</dbReference>
<evidence type="ECO:0000259" key="8">
    <source>
        <dbReference type="Pfam" id="PF01895"/>
    </source>
</evidence>
<dbReference type="NCBIfam" id="NF037997">
    <property type="entry name" value="Na_Pi_symport"/>
    <property type="match status" value="1"/>
</dbReference>
<evidence type="ECO:0000256" key="1">
    <source>
        <dbReference type="ARBA" id="ARBA00004651"/>
    </source>
</evidence>